<sequence>MTSHFLAIPEELQIKILSCLDGVSVTLCAMACKSLNEMVKSSSQLQCIVELHLDGLVLAPPTPNVDYPRTIERLLHQRQAWMALDWGKTSAIQINGIWTTFNSGSGALAGLNVDTKHYEIVYLSTIDNANIRPNIQRDLPDISAREIAMDMSQDLIVLLEDLTYIEPQSQEQCHSIRLHLHSISSDGIHQLAQHSPLEIIPFRRDTPRGCVYNIQIVGKVVVVQFNSYFESGANHGTRLYLWNWNTSDLIFDSSLSNSLNFPLSPTTMPGLEYSLMNTSLLVQTSFEDSGCIRLFQIMHSPIAQSVVVHVATLHLPKVLPTTQVLMIFTETGAREACPLLYTNFMQNDEDRLHSFMVVYGYSDDANAPTQLTELIVFVHQRCLLRYAAQPPPAEDLPRDIPWEDWGPQNTRIIRSYHINRKRSGYIQGQRALFAERVLRTNVDELHTPSSTLVVFDFSLASAISFKQSLLPPSRILTSDVKIFEHDVETRLPCVSLTKDIGKAFDGLMMYGGGIIGINPTEDDVLSFDIFPV</sequence>
<organism evidence="2 3">
    <name type="scientific">Pholiota conissans</name>
    <dbReference type="NCBI Taxonomy" id="109636"/>
    <lineage>
        <taxon>Eukaryota</taxon>
        <taxon>Fungi</taxon>
        <taxon>Dikarya</taxon>
        <taxon>Basidiomycota</taxon>
        <taxon>Agaricomycotina</taxon>
        <taxon>Agaricomycetes</taxon>
        <taxon>Agaricomycetidae</taxon>
        <taxon>Agaricales</taxon>
        <taxon>Agaricineae</taxon>
        <taxon>Strophariaceae</taxon>
        <taxon>Pholiota</taxon>
    </lineage>
</organism>
<dbReference type="EMBL" id="MU155208">
    <property type="protein sequence ID" value="KAF9479670.1"/>
    <property type="molecule type" value="Genomic_DNA"/>
</dbReference>
<evidence type="ECO:0000313" key="3">
    <source>
        <dbReference type="Proteomes" id="UP000807469"/>
    </source>
</evidence>
<dbReference type="Pfam" id="PF00646">
    <property type="entry name" value="F-box"/>
    <property type="match status" value="1"/>
</dbReference>
<name>A0A9P5Z3N0_9AGAR</name>
<dbReference type="InterPro" id="IPR001810">
    <property type="entry name" value="F-box_dom"/>
</dbReference>
<feature type="domain" description="F-box" evidence="1">
    <location>
        <begin position="6"/>
        <end position="42"/>
    </location>
</feature>
<dbReference type="SUPFAM" id="SSF81383">
    <property type="entry name" value="F-box domain"/>
    <property type="match status" value="1"/>
</dbReference>
<proteinExistence type="predicted"/>
<accession>A0A9P5Z3N0</accession>
<dbReference type="OrthoDB" id="2745718at2759"/>
<dbReference type="Proteomes" id="UP000807469">
    <property type="component" value="Unassembled WGS sequence"/>
</dbReference>
<dbReference type="CDD" id="cd09917">
    <property type="entry name" value="F-box_SF"/>
    <property type="match status" value="1"/>
</dbReference>
<dbReference type="InterPro" id="IPR036047">
    <property type="entry name" value="F-box-like_dom_sf"/>
</dbReference>
<protein>
    <recommendedName>
        <fullName evidence="1">F-box domain-containing protein</fullName>
    </recommendedName>
</protein>
<comment type="caution">
    <text evidence="2">The sequence shown here is derived from an EMBL/GenBank/DDBJ whole genome shotgun (WGS) entry which is preliminary data.</text>
</comment>
<keyword evidence="3" id="KW-1185">Reference proteome</keyword>
<reference evidence="2" key="1">
    <citation type="submission" date="2020-11" db="EMBL/GenBank/DDBJ databases">
        <authorList>
            <consortium name="DOE Joint Genome Institute"/>
            <person name="Ahrendt S."/>
            <person name="Riley R."/>
            <person name="Andreopoulos W."/>
            <person name="Labutti K."/>
            <person name="Pangilinan J."/>
            <person name="Ruiz-Duenas F.J."/>
            <person name="Barrasa J.M."/>
            <person name="Sanchez-Garcia M."/>
            <person name="Camarero S."/>
            <person name="Miyauchi S."/>
            <person name="Serrano A."/>
            <person name="Linde D."/>
            <person name="Babiker R."/>
            <person name="Drula E."/>
            <person name="Ayuso-Fernandez I."/>
            <person name="Pacheco R."/>
            <person name="Padilla G."/>
            <person name="Ferreira P."/>
            <person name="Barriuso J."/>
            <person name="Kellner H."/>
            <person name="Castanera R."/>
            <person name="Alfaro M."/>
            <person name="Ramirez L."/>
            <person name="Pisabarro A.G."/>
            <person name="Kuo A."/>
            <person name="Tritt A."/>
            <person name="Lipzen A."/>
            <person name="He G."/>
            <person name="Yan M."/>
            <person name="Ng V."/>
            <person name="Cullen D."/>
            <person name="Martin F."/>
            <person name="Rosso M.-N."/>
            <person name="Henrissat B."/>
            <person name="Hibbett D."/>
            <person name="Martinez A.T."/>
            <person name="Grigoriev I.V."/>
        </authorList>
    </citation>
    <scope>NUCLEOTIDE SEQUENCE</scope>
    <source>
        <strain evidence="2">CIRM-BRFM 674</strain>
    </source>
</reference>
<evidence type="ECO:0000259" key="1">
    <source>
        <dbReference type="Pfam" id="PF00646"/>
    </source>
</evidence>
<gene>
    <name evidence="2" type="ORF">BDN70DRAFT_878543</name>
</gene>
<dbReference type="AlphaFoldDB" id="A0A9P5Z3N0"/>
<evidence type="ECO:0000313" key="2">
    <source>
        <dbReference type="EMBL" id="KAF9479670.1"/>
    </source>
</evidence>